<feature type="signal peptide" evidence="1">
    <location>
        <begin position="1"/>
        <end position="20"/>
    </location>
</feature>
<reference evidence="4" key="2">
    <citation type="submission" date="2015-08" db="UniProtKB">
        <authorList>
            <consortium name="WormBaseParasite"/>
        </authorList>
    </citation>
    <scope>IDENTIFICATION</scope>
</reference>
<organism evidence="3 4">
    <name type="scientific">Strongyloides venezuelensis</name>
    <name type="common">Threadworm</name>
    <dbReference type="NCBI Taxonomy" id="75913"/>
    <lineage>
        <taxon>Eukaryota</taxon>
        <taxon>Metazoa</taxon>
        <taxon>Ecdysozoa</taxon>
        <taxon>Nematoda</taxon>
        <taxon>Chromadorea</taxon>
        <taxon>Rhabditida</taxon>
        <taxon>Tylenchina</taxon>
        <taxon>Panagrolaimomorpha</taxon>
        <taxon>Strongyloidoidea</taxon>
        <taxon>Strongyloididae</taxon>
        <taxon>Strongyloides</taxon>
    </lineage>
</organism>
<name>A0A0K0FK97_STRVS</name>
<keyword evidence="1" id="KW-0732">Signal</keyword>
<proteinExistence type="predicted"/>
<dbReference type="Pfam" id="PF00089">
    <property type="entry name" value="Trypsin"/>
    <property type="match status" value="1"/>
</dbReference>
<dbReference type="AlphaFoldDB" id="A0A0K0FK97"/>
<feature type="chain" id="PRO_5005329788" evidence="1">
    <location>
        <begin position="21"/>
        <end position="318"/>
    </location>
</feature>
<reference evidence="3" key="1">
    <citation type="submission" date="2014-07" db="EMBL/GenBank/DDBJ databases">
        <authorList>
            <person name="Martin A.A"/>
            <person name="De Silva N."/>
        </authorList>
    </citation>
    <scope>NUCLEOTIDE SEQUENCE</scope>
</reference>
<dbReference type="InterPro" id="IPR009003">
    <property type="entry name" value="Peptidase_S1_PA"/>
</dbReference>
<dbReference type="PROSITE" id="PS50240">
    <property type="entry name" value="TRYPSIN_DOM"/>
    <property type="match status" value="1"/>
</dbReference>
<evidence type="ECO:0000256" key="1">
    <source>
        <dbReference type="SAM" id="SignalP"/>
    </source>
</evidence>
<evidence type="ECO:0000313" key="4">
    <source>
        <dbReference type="WBParaSite" id="SVE_0946100.1"/>
    </source>
</evidence>
<dbReference type="Proteomes" id="UP000035680">
    <property type="component" value="Unassembled WGS sequence"/>
</dbReference>
<dbReference type="InterPro" id="IPR043504">
    <property type="entry name" value="Peptidase_S1_PA_chymotrypsin"/>
</dbReference>
<dbReference type="SMART" id="SM00020">
    <property type="entry name" value="Tryp_SPc"/>
    <property type="match status" value="1"/>
</dbReference>
<dbReference type="STRING" id="75913.A0A0K0FK97"/>
<dbReference type="SUPFAM" id="SSF50494">
    <property type="entry name" value="Trypsin-like serine proteases"/>
    <property type="match status" value="1"/>
</dbReference>
<dbReference type="Gene3D" id="2.40.10.10">
    <property type="entry name" value="Trypsin-like serine proteases"/>
    <property type="match status" value="1"/>
</dbReference>
<accession>A0A0K0FK97</accession>
<dbReference type="WBParaSite" id="SVE_0946100.1">
    <property type="protein sequence ID" value="SVE_0946100.1"/>
    <property type="gene ID" value="SVE_0946100"/>
</dbReference>
<evidence type="ECO:0000259" key="2">
    <source>
        <dbReference type="PROSITE" id="PS50240"/>
    </source>
</evidence>
<protein>
    <submittedName>
        <fullName evidence="4">Peptidase S1 domain-containing protein</fullName>
    </submittedName>
</protein>
<dbReference type="PANTHER" id="PTHR24260">
    <property type="match status" value="1"/>
</dbReference>
<keyword evidence="3" id="KW-1185">Reference proteome</keyword>
<feature type="domain" description="Peptidase S1" evidence="2">
    <location>
        <begin position="48"/>
        <end position="317"/>
    </location>
</feature>
<dbReference type="PANTHER" id="PTHR24260:SF106">
    <property type="entry name" value="PEPTIDASE S1 DOMAIN-CONTAINING PROTEIN"/>
    <property type="match status" value="1"/>
</dbReference>
<evidence type="ECO:0000313" key="3">
    <source>
        <dbReference type="Proteomes" id="UP000035680"/>
    </source>
</evidence>
<sequence>MRLLKLKFIFIFTLTRTIKGFDGKEISISNDNVMTMVSNEEAHRIQSICGKAEKNGRKYPWAVSILHKGNNKIGGSIISPYHILTVAHGFLSLTSFGPAPCTYEIRSIDQIRERVVSVGDDCNRGFLPNKTNTLECYESKAKFYKIKSVIFDNEFIKNGCRGGHDWAVVEVDNPIEFNERVKPICLPYPQPYINDYLIIVSWGKQEYFKKSSPLMRVFTMRHDKNCQKPLSDAMPTNIPDYLCAKSLNTKNVSSSRVCLGDSGSGVQQIDTNGRVELIGITSYGSSGCPVNELARITRVDVYLQDICYLTGICYTLEI</sequence>
<dbReference type="InterPro" id="IPR001254">
    <property type="entry name" value="Trypsin_dom"/>
</dbReference>
<dbReference type="InterPro" id="IPR051333">
    <property type="entry name" value="CLIP_Serine_Protease"/>
</dbReference>
<dbReference type="GO" id="GO:0006508">
    <property type="term" value="P:proteolysis"/>
    <property type="evidence" value="ECO:0007669"/>
    <property type="project" value="InterPro"/>
</dbReference>
<dbReference type="GO" id="GO:0004252">
    <property type="term" value="F:serine-type endopeptidase activity"/>
    <property type="evidence" value="ECO:0007669"/>
    <property type="project" value="InterPro"/>
</dbReference>